<gene>
    <name evidence="3" type="ORF">Leucomu_11525</name>
</gene>
<keyword evidence="4" id="KW-1185">Reference proteome</keyword>
<name>A0ABX5QHG3_9MICO</name>
<proteinExistence type="inferred from homology"/>
<comment type="similarity">
    <text evidence="1">Belongs to the ComF/GntX family.</text>
</comment>
<dbReference type="PANTHER" id="PTHR47505">
    <property type="entry name" value="DNA UTILIZATION PROTEIN YHGH"/>
    <property type="match status" value="1"/>
</dbReference>
<dbReference type="Proteomes" id="UP000285768">
    <property type="component" value="Chromosome"/>
</dbReference>
<dbReference type="Gene3D" id="3.40.50.2020">
    <property type="match status" value="1"/>
</dbReference>
<sequence length="242" mass="25823">MSIIAKFRGVGLDLLALLWPTTCVSCGDADRECCLPCRVELRRSAPPLQPEIGAPCFVRGAYEGPLRAVLVAFKHGGRTGLGRELGAQLRVPLAAALTRCRGPAAPVIVAAPSRRSSTRRRGYRHVDLLVSSALRGQGVRVLRIAALRAARGRRSQVGLSADERARNARRVRVRASRRAVLRGREVVLVDDVITTGATALACRDALEAAGANVVAVVALCHARRRDTREASGRPAGPPRVVG</sequence>
<reference evidence="3 4" key="1">
    <citation type="submission" date="2019-01" db="EMBL/GenBank/DDBJ databases">
        <title>Leucobacter muris sp. nov. isolated from the nose of a laboratory mouse.</title>
        <authorList>
            <person name="Benga L."/>
            <person name="Sproeer C."/>
            <person name="Schumann P."/>
            <person name="Verbarg S."/>
            <person name="Bunk B."/>
            <person name="Engelhardt E."/>
            <person name="Benten P.M."/>
            <person name="Sager M."/>
        </authorList>
    </citation>
    <scope>NUCLEOTIDE SEQUENCE [LARGE SCALE GENOMIC DNA]</scope>
    <source>
        <strain evidence="3 4">DSM 101948</strain>
    </source>
</reference>
<dbReference type="EMBL" id="CP035037">
    <property type="protein sequence ID" value="QAB18461.1"/>
    <property type="molecule type" value="Genomic_DNA"/>
</dbReference>
<dbReference type="RefSeq" id="WP_128387318.1">
    <property type="nucleotide sequence ID" value="NZ_CP035037.1"/>
</dbReference>
<dbReference type="InterPro" id="IPR051910">
    <property type="entry name" value="ComF/GntX_DNA_util-trans"/>
</dbReference>
<dbReference type="Pfam" id="PF00156">
    <property type="entry name" value="Pribosyltran"/>
    <property type="match status" value="1"/>
</dbReference>
<evidence type="ECO:0000256" key="1">
    <source>
        <dbReference type="ARBA" id="ARBA00008007"/>
    </source>
</evidence>
<dbReference type="PANTHER" id="PTHR47505:SF1">
    <property type="entry name" value="DNA UTILIZATION PROTEIN YHGH"/>
    <property type="match status" value="1"/>
</dbReference>
<accession>A0ABX5QHG3</accession>
<protein>
    <submittedName>
        <fullName evidence="3">ComF family protein</fullName>
    </submittedName>
</protein>
<feature type="domain" description="Phosphoribosyltransferase" evidence="2">
    <location>
        <begin position="168"/>
        <end position="226"/>
    </location>
</feature>
<evidence type="ECO:0000313" key="3">
    <source>
        <dbReference type="EMBL" id="QAB18461.1"/>
    </source>
</evidence>
<evidence type="ECO:0000313" key="4">
    <source>
        <dbReference type="Proteomes" id="UP000285768"/>
    </source>
</evidence>
<evidence type="ECO:0000259" key="2">
    <source>
        <dbReference type="Pfam" id="PF00156"/>
    </source>
</evidence>
<dbReference type="InterPro" id="IPR000836">
    <property type="entry name" value="PRTase_dom"/>
</dbReference>
<organism evidence="3 4">
    <name type="scientific">Leucobacter muris</name>
    <dbReference type="NCBI Taxonomy" id="1935379"/>
    <lineage>
        <taxon>Bacteria</taxon>
        <taxon>Bacillati</taxon>
        <taxon>Actinomycetota</taxon>
        <taxon>Actinomycetes</taxon>
        <taxon>Micrococcales</taxon>
        <taxon>Microbacteriaceae</taxon>
        <taxon>Leucobacter</taxon>
    </lineage>
</organism>
<dbReference type="CDD" id="cd06223">
    <property type="entry name" value="PRTases_typeI"/>
    <property type="match status" value="1"/>
</dbReference>
<dbReference type="InterPro" id="IPR029057">
    <property type="entry name" value="PRTase-like"/>
</dbReference>
<dbReference type="SUPFAM" id="SSF53271">
    <property type="entry name" value="PRTase-like"/>
    <property type="match status" value="1"/>
</dbReference>